<evidence type="ECO:0000256" key="5">
    <source>
        <dbReference type="ARBA" id="ARBA00023004"/>
    </source>
</evidence>
<keyword evidence="7" id="KW-0472">Membrane</keyword>
<keyword evidence="2" id="KW-0001">2Fe-2S</keyword>
<dbReference type="AlphaFoldDB" id="A0A382CYH8"/>
<dbReference type="Pfam" id="PF00848">
    <property type="entry name" value="Ring_hydroxyl_A"/>
    <property type="match status" value="1"/>
</dbReference>
<protein>
    <recommendedName>
        <fullName evidence="8">Rieske domain-containing protein</fullName>
    </recommendedName>
</protein>
<dbReference type="Gene3D" id="3.90.380.10">
    <property type="entry name" value="Naphthalene 1,2-dioxygenase Alpha Subunit, Chain A, domain 1"/>
    <property type="match status" value="2"/>
</dbReference>
<evidence type="ECO:0000256" key="4">
    <source>
        <dbReference type="ARBA" id="ARBA00023002"/>
    </source>
</evidence>
<dbReference type="PROSITE" id="PS51296">
    <property type="entry name" value="RIESKE"/>
    <property type="match status" value="1"/>
</dbReference>
<keyword evidence="5" id="KW-0408">Iron</keyword>
<dbReference type="Pfam" id="PF00355">
    <property type="entry name" value="Rieske"/>
    <property type="match status" value="1"/>
</dbReference>
<dbReference type="PANTHER" id="PTHR43756">
    <property type="entry name" value="CHOLINE MONOOXYGENASE, CHLOROPLASTIC"/>
    <property type="match status" value="1"/>
</dbReference>
<feature type="non-terminal residue" evidence="9">
    <location>
        <position position="1"/>
    </location>
</feature>
<keyword evidence="3" id="KW-0479">Metal-binding</keyword>
<name>A0A382CYH8_9ZZZZ</name>
<evidence type="ECO:0000313" key="9">
    <source>
        <dbReference type="EMBL" id="SVB30367.1"/>
    </source>
</evidence>
<dbReference type="SUPFAM" id="SSF50022">
    <property type="entry name" value="ISP domain"/>
    <property type="match status" value="1"/>
</dbReference>
<evidence type="ECO:0000256" key="1">
    <source>
        <dbReference type="ARBA" id="ARBA00001962"/>
    </source>
</evidence>
<dbReference type="GO" id="GO:0005506">
    <property type="term" value="F:iron ion binding"/>
    <property type="evidence" value="ECO:0007669"/>
    <property type="project" value="InterPro"/>
</dbReference>
<dbReference type="SUPFAM" id="SSF55961">
    <property type="entry name" value="Bet v1-like"/>
    <property type="match status" value="1"/>
</dbReference>
<evidence type="ECO:0000259" key="8">
    <source>
        <dbReference type="PROSITE" id="PS51296"/>
    </source>
</evidence>
<evidence type="ECO:0000256" key="7">
    <source>
        <dbReference type="SAM" id="Phobius"/>
    </source>
</evidence>
<organism evidence="9">
    <name type="scientific">marine metagenome</name>
    <dbReference type="NCBI Taxonomy" id="408172"/>
    <lineage>
        <taxon>unclassified sequences</taxon>
        <taxon>metagenomes</taxon>
        <taxon>ecological metagenomes</taxon>
    </lineage>
</organism>
<comment type="cofactor">
    <cofactor evidence="1">
        <name>Fe cation</name>
        <dbReference type="ChEBI" id="CHEBI:24875"/>
    </cofactor>
</comment>
<keyword evidence="7" id="KW-1133">Transmembrane helix</keyword>
<dbReference type="PANTHER" id="PTHR43756:SF5">
    <property type="entry name" value="CHOLINE MONOOXYGENASE, CHLOROPLASTIC"/>
    <property type="match status" value="1"/>
</dbReference>
<dbReference type="EMBL" id="UINC01036425">
    <property type="protein sequence ID" value="SVB30367.1"/>
    <property type="molecule type" value="Genomic_DNA"/>
</dbReference>
<feature type="transmembrane region" description="Helical" evidence="7">
    <location>
        <begin position="268"/>
        <end position="291"/>
    </location>
</feature>
<dbReference type="Gene3D" id="2.102.10.10">
    <property type="entry name" value="Rieske [2Fe-2S] iron-sulphur domain"/>
    <property type="match status" value="1"/>
</dbReference>
<dbReference type="PRINTS" id="PR00090">
    <property type="entry name" value="RNGDIOXGNASE"/>
</dbReference>
<keyword evidence="7" id="KW-0812">Transmembrane</keyword>
<dbReference type="CDD" id="cd03469">
    <property type="entry name" value="Rieske_RO_Alpha_N"/>
    <property type="match status" value="1"/>
</dbReference>
<dbReference type="InterPro" id="IPR017941">
    <property type="entry name" value="Rieske_2Fe-2S"/>
</dbReference>
<dbReference type="InterPro" id="IPR001663">
    <property type="entry name" value="Rng_hydr_dOase-A"/>
</dbReference>
<keyword evidence="6" id="KW-0411">Iron-sulfur</keyword>
<evidence type="ECO:0000256" key="6">
    <source>
        <dbReference type="ARBA" id="ARBA00023014"/>
    </source>
</evidence>
<reference evidence="9" key="1">
    <citation type="submission" date="2018-05" db="EMBL/GenBank/DDBJ databases">
        <authorList>
            <person name="Lanie J.A."/>
            <person name="Ng W.-L."/>
            <person name="Kazmierczak K.M."/>
            <person name="Andrzejewski T.M."/>
            <person name="Davidsen T.M."/>
            <person name="Wayne K.J."/>
            <person name="Tettelin H."/>
            <person name="Glass J.I."/>
            <person name="Rusch D."/>
            <person name="Podicherti R."/>
            <person name="Tsui H.-C.T."/>
            <person name="Winkler M.E."/>
        </authorList>
    </citation>
    <scope>NUCLEOTIDE SEQUENCE</scope>
</reference>
<evidence type="ECO:0000256" key="2">
    <source>
        <dbReference type="ARBA" id="ARBA00022714"/>
    </source>
</evidence>
<feature type="domain" description="Rieske" evidence="8">
    <location>
        <begin position="55"/>
        <end position="163"/>
    </location>
</feature>
<dbReference type="InterPro" id="IPR036922">
    <property type="entry name" value="Rieske_2Fe-2S_sf"/>
</dbReference>
<sequence>EELNREAKRMLELIDSGSTSMIAEDVAPYYVDISTYTDKELFDLEKKKLFRERPLFMALSCDIPNPGDFVTNEDTGIPVVITRNQKGKIKAYLNVCRHRAGRLIDEPCGNKARGFVCPYHAWKYDLDGNLTSITGEQTFGEIDKSLHSLIELPAEEKYGMIYVQSTPGPAQSIDDILGEELGPQMGSWDLSSMHLVNRGIFDMPTNWKLAMDTFCEGYHFGPLHPDTIGASSYSNVMTYDRYNYNHRIGFPAKSIVDLKEQKEKDWKAFNHFSFVYFLFPNITFLVSPLFINYFELYPGKEVGEHLTRFSLYARKEMKTKEEKKEAQEQFEFIYSVVEEDDYWVSENVMKGFRSGLHPYSVFGRNEFSLINVHQAFRESVGLDPNGIELKRSRKK</sequence>
<accession>A0A382CYH8</accession>
<dbReference type="GO" id="GO:0016491">
    <property type="term" value="F:oxidoreductase activity"/>
    <property type="evidence" value="ECO:0007669"/>
    <property type="project" value="UniProtKB-KW"/>
</dbReference>
<gene>
    <name evidence="9" type="ORF">METZ01_LOCUS183221</name>
</gene>
<proteinExistence type="predicted"/>
<evidence type="ECO:0000256" key="3">
    <source>
        <dbReference type="ARBA" id="ARBA00022723"/>
    </source>
</evidence>
<keyword evidence="4" id="KW-0560">Oxidoreductase</keyword>
<dbReference type="InterPro" id="IPR015879">
    <property type="entry name" value="Ring_hydroxy_dOase_asu_C_dom"/>
</dbReference>
<dbReference type="GO" id="GO:0051537">
    <property type="term" value="F:2 iron, 2 sulfur cluster binding"/>
    <property type="evidence" value="ECO:0007669"/>
    <property type="project" value="UniProtKB-KW"/>
</dbReference>